<keyword evidence="2" id="KW-1185">Reference proteome</keyword>
<name>A0A392VX67_9FABA</name>
<protein>
    <submittedName>
        <fullName evidence="1">Uncharacterized protein</fullName>
    </submittedName>
</protein>
<evidence type="ECO:0000313" key="2">
    <source>
        <dbReference type="Proteomes" id="UP000265520"/>
    </source>
</evidence>
<proteinExistence type="predicted"/>
<feature type="non-terminal residue" evidence="1">
    <location>
        <position position="1"/>
    </location>
</feature>
<sequence>ESERDFNEDFFTVFKDDTSSTSLGI</sequence>
<evidence type="ECO:0000313" key="1">
    <source>
        <dbReference type="EMBL" id="MCI91581.1"/>
    </source>
</evidence>
<reference evidence="1 2" key="1">
    <citation type="journal article" date="2018" name="Front. Plant Sci.">
        <title>Red Clover (Trifolium pratense) and Zigzag Clover (T. medium) - A Picture of Genomic Similarities and Differences.</title>
        <authorList>
            <person name="Dluhosova J."/>
            <person name="Istvanek J."/>
            <person name="Nedelnik J."/>
            <person name="Repkova J."/>
        </authorList>
    </citation>
    <scope>NUCLEOTIDE SEQUENCE [LARGE SCALE GENOMIC DNA]</scope>
    <source>
        <strain evidence="2">cv. 10/8</strain>
        <tissue evidence="1">Leaf</tissue>
    </source>
</reference>
<organism evidence="1 2">
    <name type="scientific">Trifolium medium</name>
    <dbReference type="NCBI Taxonomy" id="97028"/>
    <lineage>
        <taxon>Eukaryota</taxon>
        <taxon>Viridiplantae</taxon>
        <taxon>Streptophyta</taxon>
        <taxon>Embryophyta</taxon>
        <taxon>Tracheophyta</taxon>
        <taxon>Spermatophyta</taxon>
        <taxon>Magnoliopsida</taxon>
        <taxon>eudicotyledons</taxon>
        <taxon>Gunneridae</taxon>
        <taxon>Pentapetalae</taxon>
        <taxon>rosids</taxon>
        <taxon>fabids</taxon>
        <taxon>Fabales</taxon>
        <taxon>Fabaceae</taxon>
        <taxon>Papilionoideae</taxon>
        <taxon>50 kb inversion clade</taxon>
        <taxon>NPAAA clade</taxon>
        <taxon>Hologalegina</taxon>
        <taxon>IRL clade</taxon>
        <taxon>Trifolieae</taxon>
        <taxon>Trifolium</taxon>
    </lineage>
</organism>
<comment type="caution">
    <text evidence="1">The sequence shown here is derived from an EMBL/GenBank/DDBJ whole genome shotgun (WGS) entry which is preliminary data.</text>
</comment>
<accession>A0A392VX67</accession>
<dbReference type="Proteomes" id="UP000265520">
    <property type="component" value="Unassembled WGS sequence"/>
</dbReference>
<dbReference type="EMBL" id="LXQA011276002">
    <property type="protein sequence ID" value="MCI91581.1"/>
    <property type="molecule type" value="Genomic_DNA"/>
</dbReference>
<dbReference type="AlphaFoldDB" id="A0A392VX67"/>